<dbReference type="KEGG" id="pzu:PHZ_c0665"/>
<dbReference type="eggNOG" id="COG1961">
    <property type="taxonomic scope" value="Bacteria"/>
</dbReference>
<protein>
    <submittedName>
        <fullName evidence="2">Site-specific recombinase, resolvase family</fullName>
    </submittedName>
</protein>
<dbReference type="RefSeq" id="WP_012521227.1">
    <property type="nucleotide sequence ID" value="NC_011144.1"/>
</dbReference>
<dbReference type="SMART" id="SM00857">
    <property type="entry name" value="Resolvase"/>
    <property type="match status" value="1"/>
</dbReference>
<proteinExistence type="predicted"/>
<evidence type="ECO:0000313" key="2">
    <source>
        <dbReference type="EMBL" id="ACG77079.1"/>
    </source>
</evidence>
<dbReference type="AlphaFoldDB" id="B4RFJ8"/>
<dbReference type="SUPFAM" id="SSF53041">
    <property type="entry name" value="Resolvase-like"/>
    <property type="match status" value="1"/>
</dbReference>
<dbReference type="InterPro" id="IPR036162">
    <property type="entry name" value="Resolvase-like_N_sf"/>
</dbReference>
<dbReference type="EMBL" id="CP000747">
    <property type="protein sequence ID" value="ACG77079.1"/>
    <property type="molecule type" value="Genomic_DNA"/>
</dbReference>
<name>B4RFJ8_PHEZH</name>
<dbReference type="HOGENOM" id="CLU_1509245_0_0_5"/>
<dbReference type="Pfam" id="PF00239">
    <property type="entry name" value="Resolvase"/>
    <property type="match status" value="1"/>
</dbReference>
<dbReference type="GO" id="GO:0003677">
    <property type="term" value="F:DNA binding"/>
    <property type="evidence" value="ECO:0007669"/>
    <property type="project" value="InterPro"/>
</dbReference>
<keyword evidence="3" id="KW-1185">Reference proteome</keyword>
<evidence type="ECO:0000313" key="3">
    <source>
        <dbReference type="Proteomes" id="UP000001868"/>
    </source>
</evidence>
<accession>B4RFJ8</accession>
<gene>
    <name evidence="2" type="ordered locus">PHZ_c0665</name>
</gene>
<dbReference type="Proteomes" id="UP000001868">
    <property type="component" value="Chromosome"/>
</dbReference>
<feature type="domain" description="Resolvase/invertase-type recombinase catalytic" evidence="1">
    <location>
        <begin position="2"/>
        <end position="123"/>
    </location>
</feature>
<dbReference type="Gene3D" id="3.40.50.1390">
    <property type="entry name" value="Resolvase, N-terminal catalytic domain"/>
    <property type="match status" value="1"/>
</dbReference>
<evidence type="ECO:0000259" key="1">
    <source>
        <dbReference type="SMART" id="SM00857"/>
    </source>
</evidence>
<organism evidence="2 3">
    <name type="scientific">Phenylobacterium zucineum (strain HLK1)</name>
    <dbReference type="NCBI Taxonomy" id="450851"/>
    <lineage>
        <taxon>Bacteria</taxon>
        <taxon>Pseudomonadati</taxon>
        <taxon>Pseudomonadota</taxon>
        <taxon>Alphaproteobacteria</taxon>
        <taxon>Caulobacterales</taxon>
        <taxon>Caulobacteraceae</taxon>
        <taxon>Phenylobacterium</taxon>
    </lineage>
</organism>
<dbReference type="GO" id="GO:0000150">
    <property type="term" value="F:DNA strand exchange activity"/>
    <property type="evidence" value="ECO:0007669"/>
    <property type="project" value="InterPro"/>
</dbReference>
<reference evidence="2 3" key="1">
    <citation type="journal article" date="2008" name="BMC Genomics">
        <title>Complete genome of Phenylobacterium zucineum - a novel facultative intracellular bacterium isolated from human erythroleukemia cell line K562.</title>
        <authorList>
            <person name="Luo Y."/>
            <person name="Xu X."/>
            <person name="Ding Z."/>
            <person name="Liu Z."/>
            <person name="Zhang B."/>
            <person name="Yan Z."/>
            <person name="Sun J."/>
            <person name="Hu S."/>
            <person name="Hu X."/>
        </authorList>
    </citation>
    <scope>NUCLEOTIDE SEQUENCE [LARGE SCALE GENOMIC DNA]</scope>
    <source>
        <strain evidence="2 3">HLK1</strain>
    </source>
</reference>
<sequence length="178" mass="19568">MRYGVVRESPSLPPPAVQRRLLDGAACDVVLQEGQPTPEAQRRLARLLFGLKPGDEVLVHSLDVFQRSTGELAQLIRNFLEVGVSLRIVGDRAEGEALKPEQNVLKVLSLLAEHESRRPSRTPPGAGSRFNSGSRNALSKYQVDYARKLYREGASLRSIGLLFQVSPNEVWAAIGDQA</sequence>
<dbReference type="InterPro" id="IPR006119">
    <property type="entry name" value="Resolv_N"/>
</dbReference>